<protein>
    <submittedName>
        <fullName evidence="1">Uncharacterized protein</fullName>
    </submittedName>
</protein>
<dbReference type="EMBL" id="CP069109">
    <property type="protein sequence ID" value="QSS59103.1"/>
    <property type="molecule type" value="Genomic_DNA"/>
</dbReference>
<sequence>MDPYVHTSPTDLYANLPLYGRCRPEPGHFHVKTEHVGSQSSDCESVIGLYDESIRIYPAGESGRDVFAPGNVIVKSSHPHDTQEIACSFADANEVDTISIAKNVPGNVRLIQKYSQISLIRGRQVLIQERSSGVALCVAWPYLSQSQKQSFKDQARVILRQLHAIKPDNSW</sequence>
<evidence type="ECO:0000313" key="1">
    <source>
        <dbReference type="EMBL" id="QSS59103.1"/>
    </source>
</evidence>
<dbReference type="OrthoDB" id="8300194at2759"/>
<name>A0A8A1M2W7_AJECA</name>
<gene>
    <name evidence="1" type="ORF">I7I51_08535</name>
</gene>
<dbReference type="VEuPathDB" id="FungiDB:I7I51_08535"/>
<proteinExistence type="predicted"/>
<dbReference type="Proteomes" id="UP000663671">
    <property type="component" value="Chromosome 2"/>
</dbReference>
<dbReference type="AlphaFoldDB" id="A0A8A1M2W7"/>
<reference evidence="1" key="1">
    <citation type="submission" date="2021-01" db="EMBL/GenBank/DDBJ databases">
        <title>Chromosome-level genome assembly of a human fungal pathogen reveals clustering of transcriptionally co-regulated genes.</title>
        <authorList>
            <person name="Voorhies M."/>
            <person name="Cohen S."/>
            <person name="Shea T.P."/>
            <person name="Petrus S."/>
            <person name="Munoz J.F."/>
            <person name="Poplawski S."/>
            <person name="Goldman W.E."/>
            <person name="Michael T."/>
            <person name="Cuomo C.A."/>
            <person name="Sil A."/>
            <person name="Beyhan S."/>
        </authorList>
    </citation>
    <scope>NUCLEOTIDE SEQUENCE</scope>
    <source>
        <strain evidence="1">WU24</strain>
    </source>
</reference>
<organism evidence="1 2">
    <name type="scientific">Ajellomyces capsulatus</name>
    <name type="common">Darling's disease fungus</name>
    <name type="synonym">Histoplasma capsulatum</name>
    <dbReference type="NCBI Taxonomy" id="5037"/>
    <lineage>
        <taxon>Eukaryota</taxon>
        <taxon>Fungi</taxon>
        <taxon>Dikarya</taxon>
        <taxon>Ascomycota</taxon>
        <taxon>Pezizomycotina</taxon>
        <taxon>Eurotiomycetes</taxon>
        <taxon>Eurotiomycetidae</taxon>
        <taxon>Onygenales</taxon>
        <taxon>Ajellomycetaceae</taxon>
        <taxon>Histoplasma</taxon>
    </lineage>
</organism>
<accession>A0A8A1M2W7</accession>
<evidence type="ECO:0000313" key="2">
    <source>
        <dbReference type="Proteomes" id="UP000663671"/>
    </source>
</evidence>